<organism evidence="2">
    <name type="scientific">Marseillevirus LCMAC101</name>
    <dbReference type="NCBI Taxonomy" id="2506602"/>
    <lineage>
        <taxon>Viruses</taxon>
        <taxon>Varidnaviria</taxon>
        <taxon>Bamfordvirae</taxon>
        <taxon>Nucleocytoviricota</taxon>
        <taxon>Megaviricetes</taxon>
        <taxon>Pimascovirales</taxon>
        <taxon>Pimascovirales incertae sedis</taxon>
        <taxon>Marseilleviridae</taxon>
    </lineage>
</organism>
<accession>A0A481YS39</accession>
<feature type="domain" description="Peptidase C14 caspase" evidence="1">
    <location>
        <begin position="3"/>
        <end position="235"/>
    </location>
</feature>
<evidence type="ECO:0000259" key="1">
    <source>
        <dbReference type="Pfam" id="PF00656"/>
    </source>
</evidence>
<dbReference type="Pfam" id="PF00656">
    <property type="entry name" value="Peptidase_C14"/>
    <property type="match status" value="1"/>
</dbReference>
<dbReference type="GO" id="GO:0004197">
    <property type="term" value="F:cysteine-type endopeptidase activity"/>
    <property type="evidence" value="ECO:0007669"/>
    <property type="project" value="InterPro"/>
</dbReference>
<sequence length="247" mass="27645">MSKKALLIGINYTGTSSALNGCITDVANIKEYLIKKGYNDQNIKVLTDETELKPTRVNILTHLLELIVSNASTLFFHYSGHGSYVADEDGSEKDGKDECLVPVDYMYSGMILDDEIRGVLQCLNKGKNMTMILDCCHSGSGTDLRYNLYERQGTYKLIREPKLSNTRGNVIMISGAKDSQTASDAFINGKYQGALTNSFLYVLGRHNHLTYEELMRKLRAKLKKGRYSQIPCLSSGRSLRLNTQFTV</sequence>
<dbReference type="InterPro" id="IPR011600">
    <property type="entry name" value="Pept_C14_caspase"/>
</dbReference>
<proteinExistence type="predicted"/>
<reference evidence="2" key="1">
    <citation type="journal article" date="2019" name="MBio">
        <title>Virus Genomes from Deep Sea Sediments Expand the Ocean Megavirome and Support Independent Origins of Viral Gigantism.</title>
        <authorList>
            <person name="Backstrom D."/>
            <person name="Yutin N."/>
            <person name="Jorgensen S.L."/>
            <person name="Dharamshi J."/>
            <person name="Homa F."/>
            <person name="Zaremba-Niedwiedzka K."/>
            <person name="Spang A."/>
            <person name="Wolf Y.I."/>
            <person name="Koonin E.V."/>
            <person name="Ettema T.J."/>
        </authorList>
    </citation>
    <scope>NUCLEOTIDE SEQUENCE</scope>
</reference>
<name>A0A481YS39_9VIRU</name>
<dbReference type="SUPFAM" id="SSF52129">
    <property type="entry name" value="Caspase-like"/>
    <property type="match status" value="1"/>
</dbReference>
<dbReference type="GO" id="GO:0006508">
    <property type="term" value="P:proteolysis"/>
    <property type="evidence" value="ECO:0007669"/>
    <property type="project" value="InterPro"/>
</dbReference>
<dbReference type="InterPro" id="IPR050452">
    <property type="entry name" value="Metacaspase"/>
</dbReference>
<dbReference type="InterPro" id="IPR029030">
    <property type="entry name" value="Caspase-like_dom_sf"/>
</dbReference>
<gene>
    <name evidence="2" type="ORF">LCMAC101_06270</name>
</gene>
<dbReference type="PANTHER" id="PTHR48104">
    <property type="entry name" value="METACASPASE-4"/>
    <property type="match status" value="1"/>
</dbReference>
<dbReference type="EMBL" id="MK500328">
    <property type="protein sequence ID" value="QBK86032.1"/>
    <property type="molecule type" value="Genomic_DNA"/>
</dbReference>
<protein>
    <submittedName>
        <fullName evidence="2">Caspase</fullName>
    </submittedName>
</protein>
<dbReference type="PANTHER" id="PTHR48104:SF30">
    <property type="entry name" value="METACASPASE-1"/>
    <property type="match status" value="1"/>
</dbReference>
<dbReference type="Gene3D" id="3.40.50.12660">
    <property type="match status" value="1"/>
</dbReference>
<evidence type="ECO:0000313" key="2">
    <source>
        <dbReference type="EMBL" id="QBK86032.1"/>
    </source>
</evidence>